<feature type="domain" description="Alpha/beta hydrolase fold-3" evidence="3">
    <location>
        <begin position="77"/>
        <end position="283"/>
    </location>
</feature>
<evidence type="ECO:0000313" key="4">
    <source>
        <dbReference type="EMBL" id="KGR90929.1"/>
    </source>
</evidence>
<dbReference type="InterPro" id="IPR013094">
    <property type="entry name" value="AB_hydrolase_3"/>
</dbReference>
<dbReference type="InterPro" id="IPR029058">
    <property type="entry name" value="AB_hydrolase_fold"/>
</dbReference>
<evidence type="ECO:0000259" key="3">
    <source>
        <dbReference type="Pfam" id="PF07859"/>
    </source>
</evidence>
<dbReference type="Pfam" id="PF07859">
    <property type="entry name" value="Abhydrolase_3"/>
    <property type="match status" value="1"/>
</dbReference>
<keyword evidence="5" id="KW-1185">Reference proteome</keyword>
<evidence type="ECO:0000313" key="5">
    <source>
        <dbReference type="Proteomes" id="UP000030595"/>
    </source>
</evidence>
<accession>A0A0A3J1P4</accession>
<dbReference type="EMBL" id="JPVQ01000012">
    <property type="protein sequence ID" value="KGR90929.1"/>
    <property type="molecule type" value="Genomic_DNA"/>
</dbReference>
<dbReference type="PANTHER" id="PTHR48081">
    <property type="entry name" value="AB HYDROLASE SUPERFAMILY PROTEIN C4A8.06C"/>
    <property type="match status" value="1"/>
</dbReference>
<dbReference type="Proteomes" id="UP000030595">
    <property type="component" value="Unassembled WGS sequence"/>
</dbReference>
<dbReference type="OrthoDB" id="9815425at2"/>
<dbReference type="RefSeq" id="WP_036175151.1">
    <property type="nucleotide sequence ID" value="NZ_AVCZ01000012.1"/>
</dbReference>
<comment type="similarity">
    <text evidence="1">Belongs to the 'GDXG' lipolytic enzyme family.</text>
</comment>
<protein>
    <submittedName>
        <fullName evidence="4">Esterase</fullName>
    </submittedName>
</protein>
<dbReference type="eggNOG" id="COG0657">
    <property type="taxonomic scope" value="Bacteria"/>
</dbReference>
<dbReference type="SUPFAM" id="SSF53474">
    <property type="entry name" value="alpha/beta-Hydrolases"/>
    <property type="match status" value="1"/>
</dbReference>
<name>A0A0A3J1P4_9BACL</name>
<keyword evidence="2" id="KW-0378">Hydrolase</keyword>
<sequence>MGLTNNAKVYLEGFYSGPKLQDLTAEQVRAAFAAAPTPEGIEVPKVTKVEDRQIPVDGGEITVRIYTPKGEGPFPLFVYYHGGGWVIGNLETSDAGCRLLAETTGRVVVSVDYRLAPEFKFPVPVEDCYTALNWVYNHTAELNANAEDIVVGGDSAGGNLATVMNILSNEKNGPKITAQALIYPATNLNFTTPSYETFANGYGLDKDLMIWFRDYYVNSEEEYKNVYISPLLYDDVSALSPAIIVAADNDVLKDEGALYRDKLKKAGVKVDYKIVPDSIHGFFSNMAFFAEETKSTVNAIADFLKTLNK</sequence>
<dbReference type="Gene3D" id="3.40.50.1820">
    <property type="entry name" value="alpha/beta hydrolase"/>
    <property type="match status" value="1"/>
</dbReference>
<dbReference type="GO" id="GO:0016787">
    <property type="term" value="F:hydrolase activity"/>
    <property type="evidence" value="ECO:0007669"/>
    <property type="project" value="UniProtKB-KW"/>
</dbReference>
<dbReference type="FunFam" id="3.40.50.1820:FF:000089">
    <property type="entry name" value="Alpha/beta hydrolase"/>
    <property type="match status" value="1"/>
</dbReference>
<evidence type="ECO:0000256" key="1">
    <source>
        <dbReference type="ARBA" id="ARBA00010515"/>
    </source>
</evidence>
<gene>
    <name evidence="4" type="ORF">CD30_08515</name>
</gene>
<dbReference type="AlphaFoldDB" id="A0A0A3J1P4"/>
<organism evidence="4 5">
    <name type="scientific">Ureibacillus massiliensis 4400831 = CIP 108448 = CCUG 49529</name>
    <dbReference type="NCBI Taxonomy" id="1211035"/>
    <lineage>
        <taxon>Bacteria</taxon>
        <taxon>Bacillati</taxon>
        <taxon>Bacillota</taxon>
        <taxon>Bacilli</taxon>
        <taxon>Bacillales</taxon>
        <taxon>Caryophanaceae</taxon>
        <taxon>Ureibacillus</taxon>
    </lineage>
</organism>
<comment type="caution">
    <text evidence="4">The sequence shown here is derived from an EMBL/GenBank/DDBJ whole genome shotgun (WGS) entry which is preliminary data.</text>
</comment>
<reference evidence="4 5" key="1">
    <citation type="submission" date="2014-02" db="EMBL/GenBank/DDBJ databases">
        <title>Draft genome sequence of Lysinibacillus massiliensis CCUG 49529.</title>
        <authorList>
            <person name="Zhang F."/>
            <person name="Wang G."/>
            <person name="Zhang L."/>
        </authorList>
    </citation>
    <scope>NUCLEOTIDE SEQUENCE [LARGE SCALE GENOMIC DNA]</scope>
    <source>
        <strain evidence="4 5">CCUG 49529</strain>
    </source>
</reference>
<evidence type="ECO:0000256" key="2">
    <source>
        <dbReference type="ARBA" id="ARBA00022801"/>
    </source>
</evidence>
<proteinExistence type="inferred from homology"/>
<dbReference type="PANTHER" id="PTHR48081:SF8">
    <property type="entry name" value="ALPHA_BETA HYDROLASE FOLD-3 DOMAIN-CONTAINING PROTEIN-RELATED"/>
    <property type="match status" value="1"/>
</dbReference>
<dbReference type="InterPro" id="IPR050300">
    <property type="entry name" value="GDXG_lipolytic_enzyme"/>
</dbReference>